<dbReference type="GO" id="GO:0022857">
    <property type="term" value="F:transmembrane transporter activity"/>
    <property type="evidence" value="ECO:0007669"/>
    <property type="project" value="InterPro"/>
</dbReference>
<dbReference type="EnsemblBacteria" id="ABD41738">
    <property type="protein sequence ID" value="ABD41738"/>
    <property type="gene ID" value="Mhun_2030"/>
</dbReference>
<feature type="transmembrane region" description="Helical" evidence="6">
    <location>
        <begin position="440"/>
        <end position="462"/>
    </location>
</feature>
<dbReference type="PROSITE" id="PS50850">
    <property type="entry name" value="MFS"/>
    <property type="match status" value="1"/>
</dbReference>
<keyword evidence="4 6" id="KW-1133">Transmembrane helix</keyword>
<keyword evidence="9" id="KW-1185">Reference proteome</keyword>
<dbReference type="GO" id="GO:0016020">
    <property type="term" value="C:membrane"/>
    <property type="evidence" value="ECO:0007669"/>
    <property type="project" value="UniProtKB-SubCell"/>
</dbReference>
<dbReference type="InParanoid" id="Q2FRJ3"/>
<evidence type="ECO:0000256" key="5">
    <source>
        <dbReference type="ARBA" id="ARBA00023136"/>
    </source>
</evidence>
<feature type="transmembrane region" description="Helical" evidence="6">
    <location>
        <begin position="333"/>
        <end position="352"/>
    </location>
</feature>
<dbReference type="Pfam" id="PF07690">
    <property type="entry name" value="MFS_1"/>
    <property type="match status" value="1"/>
</dbReference>
<dbReference type="EMBL" id="CP000254">
    <property type="protein sequence ID" value="ABD41738.1"/>
    <property type="molecule type" value="Genomic_DNA"/>
</dbReference>
<keyword evidence="5 6" id="KW-0472">Membrane</keyword>
<dbReference type="KEGG" id="mhu:Mhun_2030"/>
<dbReference type="AlphaFoldDB" id="Q2FRJ3"/>
<accession>Q2FRJ3</accession>
<evidence type="ECO:0000313" key="8">
    <source>
        <dbReference type="EMBL" id="ABD41738.1"/>
    </source>
</evidence>
<dbReference type="Proteomes" id="UP000001941">
    <property type="component" value="Chromosome"/>
</dbReference>
<dbReference type="HOGENOM" id="CLU_000960_28_3_2"/>
<keyword evidence="3 6" id="KW-0812">Transmembrane</keyword>
<dbReference type="STRING" id="323259.Mhun_2030"/>
<dbReference type="PROSITE" id="PS00216">
    <property type="entry name" value="SUGAR_TRANSPORT_1"/>
    <property type="match status" value="1"/>
</dbReference>
<evidence type="ECO:0000256" key="3">
    <source>
        <dbReference type="ARBA" id="ARBA00022692"/>
    </source>
</evidence>
<name>Q2FRJ3_METHJ</name>
<keyword evidence="2" id="KW-0813">Transport</keyword>
<evidence type="ECO:0000256" key="6">
    <source>
        <dbReference type="SAM" id="Phobius"/>
    </source>
</evidence>
<evidence type="ECO:0000259" key="7">
    <source>
        <dbReference type="PROSITE" id="PS50850"/>
    </source>
</evidence>
<dbReference type="InterPro" id="IPR036259">
    <property type="entry name" value="MFS_trans_sf"/>
</dbReference>
<dbReference type="SUPFAM" id="SSF103473">
    <property type="entry name" value="MFS general substrate transporter"/>
    <property type="match status" value="1"/>
</dbReference>
<evidence type="ECO:0000256" key="2">
    <source>
        <dbReference type="ARBA" id="ARBA00022448"/>
    </source>
</evidence>
<feature type="transmembrane region" description="Helical" evidence="6">
    <location>
        <begin position="105"/>
        <end position="130"/>
    </location>
</feature>
<dbReference type="GeneID" id="3922146"/>
<reference evidence="9" key="1">
    <citation type="journal article" date="2016" name="Stand. Genomic Sci.">
        <title>Complete genome sequence of Methanospirillum hungatei type strain JF1.</title>
        <authorList>
            <person name="Gunsalus R.P."/>
            <person name="Cook L.E."/>
            <person name="Crable B."/>
            <person name="Rohlin L."/>
            <person name="McDonald E."/>
            <person name="Mouttaki H."/>
            <person name="Sieber J.R."/>
            <person name="Poweleit N."/>
            <person name="Zhou H."/>
            <person name="Lapidus A.L."/>
            <person name="Daligault H.E."/>
            <person name="Land M."/>
            <person name="Gilna P."/>
            <person name="Ivanova N."/>
            <person name="Kyrpides N."/>
            <person name="Culley D.E."/>
            <person name="McInerney M.J."/>
        </authorList>
    </citation>
    <scope>NUCLEOTIDE SEQUENCE [LARGE SCALE GENOMIC DNA]</scope>
    <source>
        <strain evidence="9">ATCC 27890 / DSM 864 / NBRC 100397 / JF-1</strain>
    </source>
</reference>
<feature type="transmembrane region" description="Helical" evidence="6">
    <location>
        <begin position="300"/>
        <end position="321"/>
    </location>
</feature>
<feature type="transmembrane region" description="Helical" evidence="6">
    <location>
        <begin position="166"/>
        <end position="187"/>
    </location>
</feature>
<dbReference type="PANTHER" id="PTHR42718:SF9">
    <property type="entry name" value="MAJOR FACILITATOR SUPERFAMILY MULTIDRUG TRANSPORTER MFSC"/>
    <property type="match status" value="1"/>
</dbReference>
<feature type="transmembrane region" description="Helical" evidence="6">
    <location>
        <begin position="199"/>
        <end position="218"/>
    </location>
</feature>
<feature type="transmembrane region" description="Helical" evidence="6">
    <location>
        <begin position="12"/>
        <end position="37"/>
    </location>
</feature>
<feature type="transmembrane region" description="Helical" evidence="6">
    <location>
        <begin position="400"/>
        <end position="420"/>
    </location>
</feature>
<gene>
    <name evidence="8" type="ordered locus">Mhun_2030</name>
</gene>
<feature type="transmembrane region" description="Helical" evidence="6">
    <location>
        <begin position="267"/>
        <end position="288"/>
    </location>
</feature>
<comment type="subcellular location">
    <subcellularLocation>
        <location evidence="1">Membrane</location>
        <topology evidence="1">Multi-pass membrane protein</topology>
    </subcellularLocation>
</comment>
<dbReference type="OrthoDB" id="117970at2157"/>
<dbReference type="RefSeq" id="WP_011448999.1">
    <property type="nucleotide sequence ID" value="NC_007796.1"/>
</dbReference>
<protein>
    <submittedName>
        <fullName evidence="8">Major facilitator superfamily MFS_1</fullName>
    </submittedName>
</protein>
<dbReference type="InterPro" id="IPR020846">
    <property type="entry name" value="MFS_dom"/>
</dbReference>
<evidence type="ECO:0000313" key="9">
    <source>
        <dbReference type="Proteomes" id="UP000001941"/>
    </source>
</evidence>
<dbReference type="CDD" id="cd17321">
    <property type="entry name" value="MFS_MMR_MDR_like"/>
    <property type="match status" value="1"/>
</dbReference>
<dbReference type="InterPro" id="IPR011701">
    <property type="entry name" value="MFS"/>
</dbReference>
<organism evidence="8 9">
    <name type="scientific">Methanospirillum hungatei JF-1 (strain ATCC 27890 / DSM 864 / NBRC 100397 / JF-1)</name>
    <dbReference type="NCBI Taxonomy" id="323259"/>
    <lineage>
        <taxon>Archaea</taxon>
        <taxon>Methanobacteriati</taxon>
        <taxon>Methanobacteriota</taxon>
        <taxon>Stenosarchaea group</taxon>
        <taxon>Methanomicrobia</taxon>
        <taxon>Methanomicrobiales</taxon>
        <taxon>Methanospirillaceae</taxon>
        <taxon>Methanospirillum</taxon>
    </lineage>
</organism>
<dbReference type="PANTHER" id="PTHR42718">
    <property type="entry name" value="MAJOR FACILITATOR SUPERFAMILY MULTIDRUG TRANSPORTER MFSC"/>
    <property type="match status" value="1"/>
</dbReference>
<feature type="transmembrane region" description="Helical" evidence="6">
    <location>
        <begin position="49"/>
        <end position="68"/>
    </location>
</feature>
<feature type="transmembrane region" description="Helical" evidence="6">
    <location>
        <begin position="137"/>
        <end position="160"/>
    </location>
</feature>
<dbReference type="Gene3D" id="1.20.1250.20">
    <property type="entry name" value="MFS general substrate transporter like domains"/>
    <property type="match status" value="2"/>
</dbReference>
<evidence type="ECO:0000256" key="4">
    <source>
        <dbReference type="ARBA" id="ARBA00022989"/>
    </source>
</evidence>
<feature type="transmembrane region" description="Helical" evidence="6">
    <location>
        <begin position="80"/>
        <end position="99"/>
    </location>
</feature>
<dbReference type="eggNOG" id="arCOG00143">
    <property type="taxonomic scope" value="Archaea"/>
</dbReference>
<proteinExistence type="predicted"/>
<evidence type="ECO:0000256" key="1">
    <source>
        <dbReference type="ARBA" id="ARBA00004141"/>
    </source>
</evidence>
<feature type="domain" description="Major facilitator superfamily (MFS) profile" evidence="7">
    <location>
        <begin position="14"/>
        <end position="466"/>
    </location>
</feature>
<sequence>MSQIISNQLHQRLLLTAAAVGMFLDGLDGSIVTIILPQISESFNTDTGTASWVIITYLLMMAGLILIIGKIAERGHIRKIFLLGLCVFTAGSAACGIAPDLEILLAARILQGIGAAMLAATASLLCVTYLPKDMYGMAFGAISMSVSVGVATGPAIGGFIAQYFSWHWAFLMNVPVGILILAFGMYIIPPDIPREIQPFDLYGSILLFGLMVSCVYCLERISHLGISDLQILLSGSISIACLIAFYIRERMCHILLIHIRVFSVMNFTATLLAFLIYGCVSMGIFYLLPFFLQAGMAYDPAMAGLFLLIPPLITAIIGIPMGRWSDLIGRRPFAIAAAVLSIAASGIFMIIIPETGFIPLIFGLLIMGLFMGCFGGPVASRVVENAPPGEEGTGTSLMVTAVYLGSVLGTALFATFFTLGSAETGISAFSDLDPEKFLHGFHLSMTAGFILSVLALILSVIVREKKTRENSVRI</sequence>
<dbReference type="InterPro" id="IPR005829">
    <property type="entry name" value="Sugar_transporter_CS"/>
</dbReference>
<feature type="transmembrane region" description="Helical" evidence="6">
    <location>
        <begin position="230"/>
        <end position="247"/>
    </location>
</feature>
<feature type="transmembrane region" description="Helical" evidence="6">
    <location>
        <begin position="358"/>
        <end position="379"/>
    </location>
</feature>
<dbReference type="PRINTS" id="PR01036">
    <property type="entry name" value="TCRTETB"/>
</dbReference>